<name>A0A4V3DUJ2_9NEIS</name>
<dbReference type="RefSeq" id="WP_133683087.1">
    <property type="nucleotide sequence ID" value="NZ_SNZP01000014.1"/>
</dbReference>
<protein>
    <submittedName>
        <fullName evidence="2">Amino acid ABC transporter substrate-binding protein (PAAT family)</fullName>
    </submittedName>
</protein>
<dbReference type="SMART" id="SM00062">
    <property type="entry name" value="PBPb"/>
    <property type="match status" value="1"/>
</dbReference>
<organism evidence="2 3">
    <name type="scientific">Paludibacterium purpuratum</name>
    <dbReference type="NCBI Taxonomy" id="1144873"/>
    <lineage>
        <taxon>Bacteria</taxon>
        <taxon>Pseudomonadati</taxon>
        <taxon>Pseudomonadota</taxon>
        <taxon>Betaproteobacteria</taxon>
        <taxon>Neisseriales</taxon>
        <taxon>Chromobacteriaceae</taxon>
        <taxon>Paludibacterium</taxon>
    </lineage>
</organism>
<keyword evidence="3" id="KW-1185">Reference proteome</keyword>
<proteinExistence type="predicted"/>
<reference evidence="2 3" key="1">
    <citation type="submission" date="2019-03" db="EMBL/GenBank/DDBJ databases">
        <title>Genomic Encyclopedia of Type Strains, Phase III (KMG-III): the genomes of soil and plant-associated and newly described type strains.</title>
        <authorList>
            <person name="Whitman W."/>
        </authorList>
    </citation>
    <scope>NUCLEOTIDE SEQUENCE [LARGE SCALE GENOMIC DNA]</scope>
    <source>
        <strain evidence="2 3">CECT 8976</strain>
    </source>
</reference>
<dbReference type="SUPFAM" id="SSF53850">
    <property type="entry name" value="Periplasmic binding protein-like II"/>
    <property type="match status" value="1"/>
</dbReference>
<dbReference type="PANTHER" id="PTHR38834">
    <property type="entry name" value="PERIPLASMIC SUBSTRATE BINDING PROTEIN FAMILY 3"/>
    <property type="match status" value="1"/>
</dbReference>
<evidence type="ECO:0000259" key="1">
    <source>
        <dbReference type="SMART" id="SM00062"/>
    </source>
</evidence>
<dbReference type="Gene3D" id="3.40.190.10">
    <property type="entry name" value="Periplasmic binding protein-like II"/>
    <property type="match status" value="2"/>
</dbReference>
<accession>A0A4V3DUJ2</accession>
<dbReference type="OrthoDB" id="8594082at2"/>
<dbReference type="EMBL" id="SNZP01000014">
    <property type="protein sequence ID" value="TDR73318.1"/>
    <property type="molecule type" value="Genomic_DNA"/>
</dbReference>
<evidence type="ECO:0000313" key="2">
    <source>
        <dbReference type="EMBL" id="TDR73318.1"/>
    </source>
</evidence>
<feature type="domain" description="Solute-binding protein family 3/N-terminal" evidence="1">
    <location>
        <begin position="24"/>
        <end position="238"/>
    </location>
</feature>
<evidence type="ECO:0000313" key="3">
    <source>
        <dbReference type="Proteomes" id="UP000295611"/>
    </source>
</evidence>
<sequence>MNKAFGRLCAAVALCAGLVAHGEPVRLLTEDDPPFNILEDNGQIGGVSTEMVRELFRRADVPYTLTLMPWIRAYHIAVTDKTACLYSTTRTAAREKQFRWVGPLLNNAWAIYAGPHSPAGMRSLDDIRQSAIGGYLGDAVAQYLIERGFHVQQINDDARNVQMLALGRIDFWASGVFHARYLLAKLKQPDIHPIIQFETTSLYLACSPSLPDATLQRLLDTLTAMRNDGTLERIRRRY</sequence>
<dbReference type="Pfam" id="PF00497">
    <property type="entry name" value="SBP_bac_3"/>
    <property type="match status" value="1"/>
</dbReference>
<dbReference type="AlphaFoldDB" id="A0A4V3DUJ2"/>
<comment type="caution">
    <text evidence="2">The sequence shown here is derived from an EMBL/GenBank/DDBJ whole genome shotgun (WGS) entry which is preliminary data.</text>
</comment>
<dbReference type="PANTHER" id="PTHR38834:SF3">
    <property type="entry name" value="SOLUTE-BINDING PROTEIN FAMILY 3_N-TERMINAL DOMAIN-CONTAINING PROTEIN"/>
    <property type="match status" value="1"/>
</dbReference>
<gene>
    <name evidence="2" type="ORF">DFP86_11480</name>
</gene>
<dbReference type="InterPro" id="IPR001638">
    <property type="entry name" value="Solute-binding_3/MltF_N"/>
</dbReference>
<dbReference type="Proteomes" id="UP000295611">
    <property type="component" value="Unassembled WGS sequence"/>
</dbReference>